<evidence type="ECO:0000313" key="2">
    <source>
        <dbReference type="Proteomes" id="UP001558613"/>
    </source>
</evidence>
<name>A0ABR3LHF8_9TELE</name>
<gene>
    <name evidence="1" type="ORF">QQF64_019581</name>
</gene>
<keyword evidence="2" id="KW-1185">Reference proteome</keyword>
<proteinExistence type="predicted"/>
<reference evidence="1 2" key="1">
    <citation type="submission" date="2023-09" db="EMBL/GenBank/DDBJ databases">
        <authorList>
            <person name="Wang M."/>
        </authorList>
    </citation>
    <scope>NUCLEOTIDE SEQUENCE [LARGE SCALE GENOMIC DNA]</scope>
    <source>
        <strain evidence="1">GT-2023</strain>
        <tissue evidence="1">Liver</tissue>
    </source>
</reference>
<dbReference type="Proteomes" id="UP001558613">
    <property type="component" value="Unassembled WGS sequence"/>
</dbReference>
<sequence length="188" mass="20929">MVCVFFLCFRWDPLFMSGPKLLLDDYRSWIRSPVSATRSSGTTGVFPDVGLPVHYCSPRACWSPYADSGLYQLTIVGDETKYQKFTVKVYQYPRSTSLPESSSSSNCVTSSFVANNSTVNQIENNNNTELHQPSSDNIHCCGSVETVIRLALSALVSVATVAVLVYDIRSTRHELIRAEQTKHFISTV</sequence>
<protein>
    <submittedName>
        <fullName evidence="1">Uncharacterized protein</fullName>
    </submittedName>
</protein>
<comment type="caution">
    <text evidence="1">The sequence shown here is derived from an EMBL/GenBank/DDBJ whole genome shotgun (WGS) entry which is preliminary data.</text>
</comment>
<dbReference type="EMBL" id="JAYMGO010000022">
    <property type="protein sequence ID" value="KAL1251785.1"/>
    <property type="molecule type" value="Genomic_DNA"/>
</dbReference>
<organism evidence="1 2">
    <name type="scientific">Cirrhinus molitorella</name>
    <name type="common">mud carp</name>
    <dbReference type="NCBI Taxonomy" id="172907"/>
    <lineage>
        <taxon>Eukaryota</taxon>
        <taxon>Metazoa</taxon>
        <taxon>Chordata</taxon>
        <taxon>Craniata</taxon>
        <taxon>Vertebrata</taxon>
        <taxon>Euteleostomi</taxon>
        <taxon>Actinopterygii</taxon>
        <taxon>Neopterygii</taxon>
        <taxon>Teleostei</taxon>
        <taxon>Ostariophysi</taxon>
        <taxon>Cypriniformes</taxon>
        <taxon>Cyprinidae</taxon>
        <taxon>Labeoninae</taxon>
        <taxon>Labeonini</taxon>
        <taxon>Cirrhinus</taxon>
    </lineage>
</organism>
<accession>A0ABR3LHF8</accession>
<evidence type="ECO:0000313" key="1">
    <source>
        <dbReference type="EMBL" id="KAL1251785.1"/>
    </source>
</evidence>